<sequence length="74" mass="7932">MGLNWLEKTSVLDVFFLLVPSLRGRAPGPEKRRTLSSGRTYRAGHRGAVLTGPQGIAIDSPRRGNVGQTKVGSS</sequence>
<keyword evidence="4" id="KW-1185">Reference proteome</keyword>
<evidence type="ECO:0000256" key="1">
    <source>
        <dbReference type="SAM" id="MobiDB-lite"/>
    </source>
</evidence>
<organism evidence="3 4">
    <name type="scientific">Pleurodeles waltl</name>
    <name type="common">Iberian ribbed newt</name>
    <dbReference type="NCBI Taxonomy" id="8319"/>
    <lineage>
        <taxon>Eukaryota</taxon>
        <taxon>Metazoa</taxon>
        <taxon>Chordata</taxon>
        <taxon>Craniata</taxon>
        <taxon>Vertebrata</taxon>
        <taxon>Euteleostomi</taxon>
        <taxon>Amphibia</taxon>
        <taxon>Batrachia</taxon>
        <taxon>Caudata</taxon>
        <taxon>Salamandroidea</taxon>
        <taxon>Salamandridae</taxon>
        <taxon>Pleurodelinae</taxon>
        <taxon>Pleurodeles</taxon>
    </lineage>
</organism>
<evidence type="ECO:0000313" key="3">
    <source>
        <dbReference type="EMBL" id="KAJ1218010.1"/>
    </source>
</evidence>
<feature type="region of interest" description="Disordered" evidence="1">
    <location>
        <begin position="52"/>
        <end position="74"/>
    </location>
</feature>
<feature type="chain" id="PRO_5043798628" evidence="2">
    <location>
        <begin position="25"/>
        <end position="74"/>
    </location>
</feature>
<protein>
    <submittedName>
        <fullName evidence="3">Uncharacterized protein</fullName>
    </submittedName>
</protein>
<proteinExistence type="predicted"/>
<gene>
    <name evidence="3" type="ORF">NDU88_005596</name>
</gene>
<accession>A0AAV7X140</accession>
<evidence type="ECO:0000256" key="2">
    <source>
        <dbReference type="SAM" id="SignalP"/>
    </source>
</evidence>
<feature type="signal peptide" evidence="2">
    <location>
        <begin position="1"/>
        <end position="24"/>
    </location>
</feature>
<evidence type="ECO:0000313" key="4">
    <source>
        <dbReference type="Proteomes" id="UP001066276"/>
    </source>
</evidence>
<keyword evidence="2" id="KW-0732">Signal</keyword>
<dbReference type="Proteomes" id="UP001066276">
    <property type="component" value="Chromosome 1_1"/>
</dbReference>
<name>A0AAV7X140_PLEWA</name>
<dbReference type="EMBL" id="JANPWB010000001">
    <property type="protein sequence ID" value="KAJ1218010.1"/>
    <property type="molecule type" value="Genomic_DNA"/>
</dbReference>
<reference evidence="3" key="1">
    <citation type="journal article" date="2022" name="bioRxiv">
        <title>Sequencing and chromosome-scale assembly of the giantPleurodeles waltlgenome.</title>
        <authorList>
            <person name="Brown T."/>
            <person name="Elewa A."/>
            <person name="Iarovenko S."/>
            <person name="Subramanian E."/>
            <person name="Araus A.J."/>
            <person name="Petzold A."/>
            <person name="Susuki M."/>
            <person name="Suzuki K.-i.T."/>
            <person name="Hayashi T."/>
            <person name="Toyoda A."/>
            <person name="Oliveira C."/>
            <person name="Osipova E."/>
            <person name="Leigh N.D."/>
            <person name="Simon A."/>
            <person name="Yun M.H."/>
        </authorList>
    </citation>
    <scope>NUCLEOTIDE SEQUENCE</scope>
    <source>
        <strain evidence="3">20211129_DDA</strain>
        <tissue evidence="3">Liver</tissue>
    </source>
</reference>
<dbReference type="AlphaFoldDB" id="A0AAV7X140"/>
<comment type="caution">
    <text evidence="3">The sequence shown here is derived from an EMBL/GenBank/DDBJ whole genome shotgun (WGS) entry which is preliminary data.</text>
</comment>